<comment type="catalytic activity">
    <reaction evidence="1">
        <text>ATP + protein L-histidine = ADP + protein N-phospho-L-histidine.</text>
        <dbReference type="EC" id="2.7.13.3"/>
    </reaction>
</comment>
<dbReference type="Pfam" id="PF02518">
    <property type="entry name" value="HATPase_c"/>
    <property type="match status" value="1"/>
</dbReference>
<comment type="caution">
    <text evidence="7">Lacks conserved residue(s) required for the propagation of feature annotation.</text>
</comment>
<dbReference type="EMBL" id="CP000828">
    <property type="protein sequence ID" value="ABW30482.1"/>
    <property type="molecule type" value="Genomic_DNA"/>
</dbReference>
<dbReference type="AlphaFoldDB" id="B0CE08"/>
<dbReference type="InterPro" id="IPR036097">
    <property type="entry name" value="HisK_dim/P_sf"/>
</dbReference>
<evidence type="ECO:0000313" key="11">
    <source>
        <dbReference type="Proteomes" id="UP000000268"/>
    </source>
</evidence>
<dbReference type="PROSITE" id="PS50110">
    <property type="entry name" value="RESPONSE_REGULATORY"/>
    <property type="match status" value="1"/>
</dbReference>
<dbReference type="GO" id="GO:0000155">
    <property type="term" value="F:phosphorelay sensor kinase activity"/>
    <property type="evidence" value="ECO:0007669"/>
    <property type="project" value="InterPro"/>
</dbReference>
<dbReference type="KEGG" id="amr:AM1_5528"/>
<gene>
    <name evidence="10" type="ordered locus">AM1_5528</name>
</gene>
<dbReference type="SMART" id="SM00387">
    <property type="entry name" value="HATPase_c"/>
    <property type="match status" value="1"/>
</dbReference>
<dbReference type="STRING" id="329726.AM1_5528"/>
<evidence type="ECO:0000256" key="5">
    <source>
        <dbReference type="ARBA" id="ARBA00022777"/>
    </source>
</evidence>
<dbReference type="PANTHER" id="PTHR43711">
    <property type="entry name" value="TWO-COMPONENT HISTIDINE KINASE"/>
    <property type="match status" value="1"/>
</dbReference>
<evidence type="ECO:0000259" key="8">
    <source>
        <dbReference type="PROSITE" id="PS50109"/>
    </source>
</evidence>
<organism evidence="10 11">
    <name type="scientific">Acaryochloris marina (strain MBIC 11017)</name>
    <dbReference type="NCBI Taxonomy" id="329726"/>
    <lineage>
        <taxon>Bacteria</taxon>
        <taxon>Bacillati</taxon>
        <taxon>Cyanobacteriota</taxon>
        <taxon>Cyanophyceae</taxon>
        <taxon>Acaryochloridales</taxon>
        <taxon>Acaryochloridaceae</taxon>
        <taxon>Acaryochloris</taxon>
    </lineage>
</organism>
<dbReference type="Pfam" id="PF00512">
    <property type="entry name" value="HisKA"/>
    <property type="match status" value="1"/>
</dbReference>
<dbReference type="InterPro" id="IPR004358">
    <property type="entry name" value="Sig_transdc_His_kin-like_C"/>
</dbReference>
<evidence type="ECO:0000256" key="2">
    <source>
        <dbReference type="ARBA" id="ARBA00012438"/>
    </source>
</evidence>
<dbReference type="Proteomes" id="UP000000268">
    <property type="component" value="Chromosome"/>
</dbReference>
<dbReference type="CDD" id="cd00156">
    <property type="entry name" value="REC"/>
    <property type="match status" value="1"/>
</dbReference>
<dbReference type="PRINTS" id="PR00344">
    <property type="entry name" value="BCTRLSENSOR"/>
</dbReference>
<evidence type="ECO:0000256" key="7">
    <source>
        <dbReference type="PROSITE-ProRule" id="PRU00169"/>
    </source>
</evidence>
<dbReference type="eggNOG" id="COG0642">
    <property type="taxonomic scope" value="Bacteria"/>
</dbReference>
<dbReference type="Gene3D" id="3.30.565.10">
    <property type="entry name" value="Histidine kinase-like ATPase, C-terminal domain"/>
    <property type="match status" value="1"/>
</dbReference>
<dbReference type="Gene3D" id="1.10.287.130">
    <property type="match status" value="1"/>
</dbReference>
<dbReference type="InterPro" id="IPR011006">
    <property type="entry name" value="CheY-like_superfamily"/>
</dbReference>
<feature type="domain" description="Response regulatory" evidence="9">
    <location>
        <begin position="449"/>
        <end position="560"/>
    </location>
</feature>
<dbReference type="Gene3D" id="3.40.50.2300">
    <property type="match status" value="1"/>
</dbReference>
<dbReference type="InterPro" id="IPR050736">
    <property type="entry name" value="Sensor_HK_Regulatory"/>
</dbReference>
<protein>
    <recommendedName>
        <fullName evidence="2">histidine kinase</fullName>
        <ecNumber evidence="2">2.7.13.3</ecNumber>
    </recommendedName>
</protein>
<dbReference type="PROSITE" id="PS50109">
    <property type="entry name" value="HIS_KIN"/>
    <property type="match status" value="1"/>
</dbReference>
<dbReference type="OrthoDB" id="510512at2"/>
<keyword evidence="11" id="KW-1185">Reference proteome</keyword>
<accession>B0CE08</accession>
<dbReference type="HOGENOM" id="CLU_386691_0_0_3"/>
<dbReference type="EC" id="2.7.13.3" evidence="2"/>
<keyword evidence="6" id="KW-0902">Two-component regulatory system</keyword>
<dbReference type="InterPro" id="IPR005467">
    <property type="entry name" value="His_kinase_dom"/>
</dbReference>
<dbReference type="RefSeq" id="WP_012165711.1">
    <property type="nucleotide sequence ID" value="NC_009925.1"/>
</dbReference>
<proteinExistence type="predicted"/>
<keyword evidence="4" id="KW-0808">Transferase</keyword>
<sequence>MLFEQTTVGEFLQQTLVCQAETSIQDILDRLQQQGSVSPDALSEDEASDGGNLSQLVVVNAQQQPISLVPLSQFIHLFIAEKQSAEAVSPQQPIGEWGDLHNHPLQQVAATSSLKQFWQYLQTFSQDLSLSWAIVEDGTGKYLGLLDTPKLVQFLAHHAPLSVAIKFSSDLKSSVSPTLALSDTPLASPESSDSQDPISTPAPLSAELLAEISHELKSPLTAILSLSNVLSHQGIQNLSERQLQYMQLIHQKSQHLMGILNTLLDLTQLPGQVQPETQTNVRLDLLCDDAIAQAKRYYQLEEGTANQASLIIHRHPQGVLGSITSDELKLRQILIHLLHNALGATQGQSPIALRVEQWQGWTIFTISDQGVSIPHRQQPLIFQLPQAWTIPDQDFLGKTGLGLVLAQRIAEQMSGDISFISGPTLGNTFSLYVPPEPLRRRQTKITQSLVLLIATNPSLIEQVNQYLSKQSLKVVVARSELEAAQKIILFKPQAIILQTLLTTGSGWDILSILQQRERDCPILLIGSTADCQQITDFRVDGCLTLDELQPGLARWLEKCLKSKIPTHGSAPKPKNLTPSNFPTAQKLTVLHLDSNQDQSGNALPINISQSLYKHQWRVISTTTLDEAELLVDIWKPDVILYTDDDSAPFLNMAADSPLISFPFVILHPEVQEMALERGDLEVFSHANLTQLPSSTELSEVSSLLHILNNSTAAE</sequence>
<feature type="domain" description="Histidine kinase" evidence="8">
    <location>
        <begin position="211"/>
        <end position="437"/>
    </location>
</feature>
<dbReference type="InterPro" id="IPR036890">
    <property type="entry name" value="HATPase_C_sf"/>
</dbReference>
<dbReference type="SMART" id="SM00388">
    <property type="entry name" value="HisKA"/>
    <property type="match status" value="1"/>
</dbReference>
<reference evidence="10 11" key="1">
    <citation type="journal article" date="2008" name="Proc. Natl. Acad. Sci. U.S.A.">
        <title>Niche adaptation and genome expansion in the chlorophyll d-producing cyanobacterium Acaryochloris marina.</title>
        <authorList>
            <person name="Swingley W.D."/>
            <person name="Chen M."/>
            <person name="Cheung P.C."/>
            <person name="Conrad A.L."/>
            <person name="Dejesa L.C."/>
            <person name="Hao J."/>
            <person name="Honchak B.M."/>
            <person name="Karbach L.E."/>
            <person name="Kurdoglu A."/>
            <person name="Lahiri S."/>
            <person name="Mastrian S.D."/>
            <person name="Miyashita H."/>
            <person name="Page L."/>
            <person name="Ramakrishna P."/>
            <person name="Satoh S."/>
            <person name="Sattley W.M."/>
            <person name="Shimada Y."/>
            <person name="Taylor H.L."/>
            <person name="Tomo T."/>
            <person name="Tsuchiya T."/>
            <person name="Wang Z.T."/>
            <person name="Raymond J."/>
            <person name="Mimuro M."/>
            <person name="Blankenship R.E."/>
            <person name="Touchman J.W."/>
        </authorList>
    </citation>
    <scope>NUCLEOTIDE SEQUENCE [LARGE SCALE GENOMIC DNA]</scope>
    <source>
        <strain evidence="11">MBIC 11017</strain>
    </source>
</reference>
<dbReference type="InterPro" id="IPR003594">
    <property type="entry name" value="HATPase_dom"/>
</dbReference>
<dbReference type="SUPFAM" id="SSF47384">
    <property type="entry name" value="Homodimeric domain of signal transducing histidine kinase"/>
    <property type="match status" value="1"/>
</dbReference>
<dbReference type="CDD" id="cd00082">
    <property type="entry name" value="HisKA"/>
    <property type="match status" value="1"/>
</dbReference>
<keyword evidence="5 10" id="KW-0418">Kinase</keyword>
<dbReference type="InterPro" id="IPR003661">
    <property type="entry name" value="HisK_dim/P_dom"/>
</dbReference>
<name>B0CE08_ACAM1</name>
<dbReference type="PANTHER" id="PTHR43711:SF26">
    <property type="entry name" value="SENSOR HISTIDINE KINASE RCSC"/>
    <property type="match status" value="1"/>
</dbReference>
<dbReference type="eggNOG" id="COG0784">
    <property type="taxonomic scope" value="Bacteria"/>
</dbReference>
<dbReference type="SUPFAM" id="SSF52172">
    <property type="entry name" value="CheY-like"/>
    <property type="match status" value="1"/>
</dbReference>
<dbReference type="InterPro" id="IPR001789">
    <property type="entry name" value="Sig_transdc_resp-reg_receiver"/>
</dbReference>
<evidence type="ECO:0000256" key="3">
    <source>
        <dbReference type="ARBA" id="ARBA00022553"/>
    </source>
</evidence>
<evidence type="ECO:0000256" key="6">
    <source>
        <dbReference type="ARBA" id="ARBA00023012"/>
    </source>
</evidence>
<evidence type="ECO:0000259" key="9">
    <source>
        <dbReference type="PROSITE" id="PS50110"/>
    </source>
</evidence>
<evidence type="ECO:0000256" key="4">
    <source>
        <dbReference type="ARBA" id="ARBA00022679"/>
    </source>
</evidence>
<keyword evidence="3" id="KW-0597">Phosphoprotein</keyword>
<evidence type="ECO:0000256" key="1">
    <source>
        <dbReference type="ARBA" id="ARBA00000085"/>
    </source>
</evidence>
<evidence type="ECO:0000313" key="10">
    <source>
        <dbReference type="EMBL" id="ABW30482.1"/>
    </source>
</evidence>
<dbReference type="SUPFAM" id="SSF55874">
    <property type="entry name" value="ATPase domain of HSP90 chaperone/DNA topoisomerase II/histidine kinase"/>
    <property type="match status" value="1"/>
</dbReference>